<feature type="domain" description="Ubiquitin-like protease family profile" evidence="9">
    <location>
        <begin position="359"/>
        <end position="516"/>
    </location>
</feature>
<dbReference type="GO" id="GO:0016926">
    <property type="term" value="P:protein desumoylation"/>
    <property type="evidence" value="ECO:0007669"/>
    <property type="project" value="TreeGrafter"/>
</dbReference>
<name>G3TTH6_LOXAF</name>
<dbReference type="Pfam" id="PF19722">
    <property type="entry name" value="SENP3_5_N"/>
    <property type="match status" value="1"/>
</dbReference>
<feature type="compositionally biased region" description="Basic residues" evidence="8">
    <location>
        <begin position="95"/>
        <end position="107"/>
    </location>
</feature>
<dbReference type="FunFam" id="3.40.395.10:FF:000002">
    <property type="entry name" value="Putative sentrin-specific protease 5"/>
    <property type="match status" value="1"/>
</dbReference>
<feature type="region of interest" description="Disordered" evidence="8">
    <location>
        <begin position="181"/>
        <end position="202"/>
    </location>
</feature>
<sequence>MKETTQGTGSWGPDPPGPGIAPAYSSPRRERLRWPPPPKPRLKSGGGFGPDTGAGTTVPARCLPVPRPSFDASAKVAAWRLPPRWGQLGVSQRPRPPRPNHRKTCAQRRRRAMRAFRMLLYSKSTSLTFHWKLLTHPKNHLSPQEGGATPQAPSPCCRFGSPRGPPPPRLGLLGALMAEDGVRGSPPVPSASSMEEDGLRWTPKSPLDPDSGLLPCTLPNGFGGPPGPEGERSLAPPDASILISNVCSIGDHVAQELFHGSDMGTAEEAERPGEKAGQHSPLREEHVTCVQSILDEFLQTYGSLIPLSTDEVVEKLEDIFQQEFSTPSRKGLVLQLIQSYQRMPGNAMVRGFRVAYKRHVLTMDDLGTLYGQNWLNDQVMNMYGDLVMDTVPEKVHFFNSFFYDKLRTKGYDGVKRWTKNVDIFNKELLLIPIHLEVHWSLISVDVRRRTITYFDSQRTLNRRCPKHIAKYLQAEAVKKDRLDFHQGWKGYFKMNVARQNNDSDCGAFVLQYCKHLALSQPFSFTQQDMPKLRRQIYKELCHCNSLC</sequence>
<dbReference type="GO" id="GO:0016929">
    <property type="term" value="F:deSUMOylase activity"/>
    <property type="evidence" value="ECO:0007669"/>
    <property type="project" value="TreeGrafter"/>
</dbReference>
<dbReference type="InterPro" id="IPR003653">
    <property type="entry name" value="Peptidase_C48_C"/>
</dbReference>
<dbReference type="Ensembl" id="ENSLAFT00000035915.1">
    <property type="protein sequence ID" value="ENSLAFP00000018884.1"/>
    <property type="gene ID" value="ENSLAFG00000028537.1"/>
</dbReference>
<reference evidence="10" key="3">
    <citation type="submission" date="2025-09" db="UniProtKB">
        <authorList>
            <consortium name="Ensembl"/>
        </authorList>
    </citation>
    <scope>IDENTIFICATION</scope>
    <source>
        <strain evidence="10">Isolate ISIS603380</strain>
    </source>
</reference>
<evidence type="ECO:0000256" key="7">
    <source>
        <dbReference type="ARBA" id="ARBA00023242"/>
    </source>
</evidence>
<dbReference type="GeneTree" id="ENSGT00940000156309"/>
<organism evidence="10 11">
    <name type="scientific">Loxodonta africana</name>
    <name type="common">African elephant</name>
    <dbReference type="NCBI Taxonomy" id="9785"/>
    <lineage>
        <taxon>Eukaryota</taxon>
        <taxon>Metazoa</taxon>
        <taxon>Chordata</taxon>
        <taxon>Craniata</taxon>
        <taxon>Vertebrata</taxon>
        <taxon>Euteleostomi</taxon>
        <taxon>Mammalia</taxon>
        <taxon>Eutheria</taxon>
        <taxon>Afrotheria</taxon>
        <taxon>Proboscidea</taxon>
        <taxon>Elephantidae</taxon>
        <taxon>Loxodonta</taxon>
    </lineage>
</organism>
<evidence type="ECO:0000256" key="4">
    <source>
        <dbReference type="ARBA" id="ARBA00022786"/>
    </source>
</evidence>
<gene>
    <name evidence="10" type="primary">SENP3</name>
</gene>
<evidence type="ECO:0000256" key="2">
    <source>
        <dbReference type="ARBA" id="ARBA00005234"/>
    </source>
</evidence>
<accession>G3TTH6</accession>
<reference evidence="10 11" key="1">
    <citation type="submission" date="2009-06" db="EMBL/GenBank/DDBJ databases">
        <title>The Genome Sequence of Loxodonta africana (African elephant).</title>
        <authorList>
            <person name="Di Palma F."/>
            <person name="Heiman D."/>
            <person name="Young S."/>
            <person name="Johnson J."/>
            <person name="Lander E.S."/>
            <person name="Lindblad-Toh K."/>
        </authorList>
    </citation>
    <scope>NUCLEOTIDE SEQUENCE [LARGE SCALE GENOMIC DNA]</scope>
    <source>
        <strain evidence="10 11">Isolate ISIS603380</strain>
    </source>
</reference>
<keyword evidence="3" id="KW-0645">Protease</keyword>
<feature type="region of interest" description="Disordered" evidence="8">
    <location>
        <begin position="1"/>
        <end position="60"/>
    </location>
</feature>
<dbReference type="Pfam" id="PF02902">
    <property type="entry name" value="Peptidase_C48"/>
    <property type="match status" value="1"/>
</dbReference>
<comment type="similarity">
    <text evidence="2">Belongs to the peptidase C48 family.</text>
</comment>
<evidence type="ECO:0000313" key="11">
    <source>
        <dbReference type="Proteomes" id="UP000007646"/>
    </source>
</evidence>
<dbReference type="InterPro" id="IPR045577">
    <property type="entry name" value="SENP3_5_cons_dom"/>
</dbReference>
<dbReference type="GO" id="GO:0006508">
    <property type="term" value="P:proteolysis"/>
    <property type="evidence" value="ECO:0007669"/>
    <property type="project" value="UniProtKB-KW"/>
</dbReference>
<dbReference type="GO" id="GO:0005730">
    <property type="term" value="C:nucleolus"/>
    <property type="evidence" value="ECO:0007669"/>
    <property type="project" value="UniProtKB-SubCell"/>
</dbReference>
<dbReference type="PROSITE" id="PS50600">
    <property type="entry name" value="ULP_PROTEASE"/>
    <property type="match status" value="1"/>
</dbReference>
<keyword evidence="7" id="KW-0539">Nucleus</keyword>
<protein>
    <submittedName>
        <fullName evidence="10">SUMO specific peptidase 3</fullName>
    </submittedName>
</protein>
<proteinExistence type="inferred from homology"/>
<keyword evidence="6" id="KW-0788">Thiol protease</keyword>
<keyword evidence="11" id="KW-1185">Reference proteome</keyword>
<evidence type="ECO:0000313" key="10">
    <source>
        <dbReference type="Ensembl" id="ENSLAFP00000018884.1"/>
    </source>
</evidence>
<dbReference type="PANTHER" id="PTHR12606">
    <property type="entry name" value="SENTRIN/SUMO-SPECIFIC PROTEASE"/>
    <property type="match status" value="1"/>
</dbReference>
<dbReference type="MEROPS" id="C48.003"/>
<evidence type="ECO:0000256" key="5">
    <source>
        <dbReference type="ARBA" id="ARBA00022801"/>
    </source>
</evidence>
<keyword evidence="4" id="KW-0833">Ubl conjugation pathway</keyword>
<feature type="region of interest" description="Disordered" evidence="8">
    <location>
        <begin position="87"/>
        <end position="107"/>
    </location>
</feature>
<keyword evidence="5" id="KW-0378">Hydrolase</keyword>
<dbReference type="AlphaFoldDB" id="G3TTH6"/>
<evidence type="ECO:0000256" key="8">
    <source>
        <dbReference type="SAM" id="MobiDB-lite"/>
    </source>
</evidence>
<evidence type="ECO:0000256" key="1">
    <source>
        <dbReference type="ARBA" id="ARBA00004604"/>
    </source>
</evidence>
<dbReference type="Gene3D" id="3.40.395.10">
    <property type="entry name" value="Adenoviral Proteinase, Chain A"/>
    <property type="match status" value="1"/>
</dbReference>
<evidence type="ECO:0000259" key="9">
    <source>
        <dbReference type="PROSITE" id="PS50600"/>
    </source>
</evidence>
<dbReference type="Proteomes" id="UP000007646">
    <property type="component" value="Unassembled WGS sequence"/>
</dbReference>
<comment type="subcellular location">
    <subcellularLocation>
        <location evidence="1">Nucleus</location>
        <location evidence="1">Nucleolus</location>
    </subcellularLocation>
</comment>
<reference evidence="10" key="2">
    <citation type="submission" date="2025-08" db="UniProtKB">
        <authorList>
            <consortium name="Ensembl"/>
        </authorList>
    </citation>
    <scope>IDENTIFICATION</scope>
    <source>
        <strain evidence="10">Isolate ISIS603380</strain>
    </source>
</reference>
<evidence type="ECO:0000256" key="6">
    <source>
        <dbReference type="ARBA" id="ARBA00022807"/>
    </source>
</evidence>
<evidence type="ECO:0000256" key="3">
    <source>
        <dbReference type="ARBA" id="ARBA00022670"/>
    </source>
</evidence>
<dbReference type="InterPro" id="IPR038765">
    <property type="entry name" value="Papain-like_cys_pep_sf"/>
</dbReference>
<dbReference type="SUPFAM" id="SSF54001">
    <property type="entry name" value="Cysteine proteinases"/>
    <property type="match status" value="1"/>
</dbReference>
<dbReference type="PANTHER" id="PTHR12606:SF16">
    <property type="entry name" value="SENTRIN-SPECIFIC PROTEASE 3"/>
    <property type="match status" value="1"/>
</dbReference>